<protein>
    <submittedName>
        <fullName evidence="12">D-xylose transporter</fullName>
    </submittedName>
</protein>
<reference evidence="12 13" key="1">
    <citation type="submission" date="2019-02" db="EMBL/GenBank/DDBJ databases">
        <authorList>
            <consortium name="Pathogen Informatics"/>
        </authorList>
    </citation>
    <scope>NUCLEOTIDE SEQUENCE [LARGE SCALE GENOMIC DNA]</scope>
    <source>
        <strain evidence="12 13">3012STDY7078520</strain>
    </source>
</reference>
<dbReference type="InterPro" id="IPR036259">
    <property type="entry name" value="MFS_trans_sf"/>
</dbReference>
<dbReference type="InterPro" id="IPR005829">
    <property type="entry name" value="Sugar_transporter_CS"/>
</dbReference>
<evidence type="ECO:0000259" key="11">
    <source>
        <dbReference type="PROSITE" id="PS50850"/>
    </source>
</evidence>
<dbReference type="PROSITE" id="PS00217">
    <property type="entry name" value="SUGAR_TRANSPORT_2"/>
    <property type="match status" value="1"/>
</dbReference>
<feature type="transmembrane region" description="Helical" evidence="10">
    <location>
        <begin position="149"/>
        <end position="171"/>
    </location>
</feature>
<dbReference type="GO" id="GO:0022857">
    <property type="term" value="F:transmembrane transporter activity"/>
    <property type="evidence" value="ECO:0007669"/>
    <property type="project" value="InterPro"/>
</dbReference>
<feature type="transmembrane region" description="Helical" evidence="10">
    <location>
        <begin position="446"/>
        <end position="464"/>
    </location>
</feature>
<dbReference type="AlphaFoldDB" id="A0A449D4V9"/>
<dbReference type="InterPro" id="IPR003663">
    <property type="entry name" value="Sugar/inositol_transpt"/>
</dbReference>
<accession>A0A449D4V9</accession>
<evidence type="ECO:0000256" key="1">
    <source>
        <dbReference type="ARBA" id="ARBA00004651"/>
    </source>
</evidence>
<comment type="similarity">
    <text evidence="2 9">Belongs to the major facilitator superfamily. Sugar transporter (TC 2.A.1.1) family.</text>
</comment>
<dbReference type="PANTHER" id="PTHR48020">
    <property type="entry name" value="PROTON MYO-INOSITOL COTRANSPORTER"/>
    <property type="match status" value="1"/>
</dbReference>
<keyword evidence="5" id="KW-0762">Sugar transport</keyword>
<dbReference type="Pfam" id="PF00083">
    <property type="entry name" value="Sugar_tr"/>
    <property type="match status" value="1"/>
</dbReference>
<dbReference type="InterPro" id="IPR005828">
    <property type="entry name" value="MFS_sugar_transport-like"/>
</dbReference>
<dbReference type="PANTHER" id="PTHR48020:SF12">
    <property type="entry name" value="PROTON MYO-INOSITOL COTRANSPORTER"/>
    <property type="match status" value="1"/>
</dbReference>
<sequence length="490" mass="52045">MSTSPKPTDDRLHGMERVSSRIIGISIAAALGGFLFGFDTAVINGAVDALAEDFSLGAALKGFAVSSALIACALGAWFAGSLANRFGRLPVMVVAAILFFASAIGSGLAFGVTDLIIWRMVGGLGVGAASVITPAYIAEVSPARVRGRLGSLQQLAIVTGIFAALLSNALLASVSGGAAAPFWFGIDTWRWMFMVEAVPALVYGLAALGLPESPRFLVARGREEEAAKVLRDFTGVVDTDALIARIRDSLKREERESFRDLLGRAFGLKPIVWIGILLSVFQQFVGINVIFYYSTTLWKSVGFDESSALLTSVITSVTNILVTIAAILLVDRVGRRKMLLAGSALMGLSLATMALSFSFAELVTAADGTQSAELGAPWSIIALVAANLFVVGFGATWGPLVWVLLGEMFPNRIRAAALAVAAAAQWVANFAISTTFPVFADISLTFAYGFYAFFAVLSFFFVWWKVPETKGIELEDMTEDAAPVHHGREG</sequence>
<name>A0A449D4V9_9MICO</name>
<dbReference type="GO" id="GO:0005886">
    <property type="term" value="C:plasma membrane"/>
    <property type="evidence" value="ECO:0007669"/>
    <property type="project" value="UniProtKB-SubCell"/>
</dbReference>
<feature type="transmembrane region" description="Helical" evidence="10">
    <location>
        <begin position="417"/>
        <end position="440"/>
    </location>
</feature>
<dbReference type="FunFam" id="1.20.1250.20:FF:000122">
    <property type="entry name" value="D-xylose transporter XylE"/>
    <property type="match status" value="1"/>
</dbReference>
<dbReference type="PROSITE" id="PS50850">
    <property type="entry name" value="MFS"/>
    <property type="match status" value="1"/>
</dbReference>
<evidence type="ECO:0000256" key="5">
    <source>
        <dbReference type="ARBA" id="ARBA00022597"/>
    </source>
</evidence>
<evidence type="ECO:0000256" key="4">
    <source>
        <dbReference type="ARBA" id="ARBA00022475"/>
    </source>
</evidence>
<feature type="transmembrane region" description="Helical" evidence="10">
    <location>
        <begin position="191"/>
        <end position="210"/>
    </location>
</feature>
<evidence type="ECO:0000256" key="10">
    <source>
        <dbReference type="SAM" id="Phobius"/>
    </source>
</evidence>
<evidence type="ECO:0000256" key="2">
    <source>
        <dbReference type="ARBA" id="ARBA00010992"/>
    </source>
</evidence>
<evidence type="ECO:0000256" key="3">
    <source>
        <dbReference type="ARBA" id="ARBA00022448"/>
    </source>
</evidence>
<feature type="transmembrane region" description="Helical" evidence="10">
    <location>
        <begin position="91"/>
        <end position="110"/>
    </location>
</feature>
<dbReference type="Proteomes" id="UP000386281">
    <property type="component" value="Unassembled WGS sequence"/>
</dbReference>
<evidence type="ECO:0000256" key="6">
    <source>
        <dbReference type="ARBA" id="ARBA00022692"/>
    </source>
</evidence>
<evidence type="ECO:0000256" key="9">
    <source>
        <dbReference type="RuleBase" id="RU003346"/>
    </source>
</evidence>
<dbReference type="PRINTS" id="PR00171">
    <property type="entry name" value="SUGRTRNSPORT"/>
</dbReference>
<feature type="transmembrane region" description="Helical" evidence="10">
    <location>
        <begin position="306"/>
        <end position="330"/>
    </location>
</feature>
<feature type="transmembrane region" description="Helical" evidence="10">
    <location>
        <begin position="116"/>
        <end position="137"/>
    </location>
</feature>
<feature type="domain" description="Major facilitator superfamily (MFS) profile" evidence="11">
    <location>
        <begin position="25"/>
        <end position="470"/>
    </location>
</feature>
<keyword evidence="3 9" id="KW-0813">Transport</keyword>
<evidence type="ECO:0000313" key="12">
    <source>
        <dbReference type="EMBL" id="VEW12482.1"/>
    </source>
</evidence>
<evidence type="ECO:0000256" key="8">
    <source>
        <dbReference type="ARBA" id="ARBA00023136"/>
    </source>
</evidence>
<dbReference type="InterPro" id="IPR050814">
    <property type="entry name" value="Myo-inositol_Transporter"/>
</dbReference>
<dbReference type="PROSITE" id="PS00216">
    <property type="entry name" value="SUGAR_TRANSPORT_1"/>
    <property type="match status" value="1"/>
</dbReference>
<feature type="transmembrane region" description="Helical" evidence="10">
    <location>
        <begin position="339"/>
        <end position="360"/>
    </location>
</feature>
<dbReference type="EMBL" id="CAACXN010000014">
    <property type="protein sequence ID" value="VEW12482.1"/>
    <property type="molecule type" value="Genomic_DNA"/>
</dbReference>
<proteinExistence type="inferred from homology"/>
<feature type="transmembrane region" description="Helical" evidence="10">
    <location>
        <begin position="58"/>
        <end position="79"/>
    </location>
</feature>
<feature type="transmembrane region" description="Helical" evidence="10">
    <location>
        <begin position="271"/>
        <end position="294"/>
    </location>
</feature>
<dbReference type="SUPFAM" id="SSF103473">
    <property type="entry name" value="MFS general substrate transporter"/>
    <property type="match status" value="1"/>
</dbReference>
<keyword evidence="7 10" id="KW-1133">Transmembrane helix</keyword>
<organism evidence="12 13">
    <name type="scientific">Brevibacterium casei</name>
    <dbReference type="NCBI Taxonomy" id="33889"/>
    <lineage>
        <taxon>Bacteria</taxon>
        <taxon>Bacillati</taxon>
        <taxon>Actinomycetota</taxon>
        <taxon>Actinomycetes</taxon>
        <taxon>Micrococcales</taxon>
        <taxon>Brevibacteriaceae</taxon>
        <taxon>Brevibacterium</taxon>
    </lineage>
</organism>
<dbReference type="NCBIfam" id="TIGR00879">
    <property type="entry name" value="SP"/>
    <property type="match status" value="1"/>
</dbReference>
<comment type="subcellular location">
    <subcellularLocation>
        <location evidence="1">Cell membrane</location>
        <topology evidence="1">Multi-pass membrane protein</topology>
    </subcellularLocation>
</comment>
<feature type="transmembrane region" description="Helical" evidence="10">
    <location>
        <begin position="21"/>
        <end position="38"/>
    </location>
</feature>
<dbReference type="Gene3D" id="1.20.1250.20">
    <property type="entry name" value="MFS general substrate transporter like domains"/>
    <property type="match status" value="2"/>
</dbReference>
<evidence type="ECO:0000256" key="7">
    <source>
        <dbReference type="ARBA" id="ARBA00022989"/>
    </source>
</evidence>
<dbReference type="InterPro" id="IPR020846">
    <property type="entry name" value="MFS_dom"/>
</dbReference>
<keyword evidence="4" id="KW-1003">Cell membrane</keyword>
<keyword evidence="8 10" id="KW-0472">Membrane</keyword>
<evidence type="ECO:0000313" key="13">
    <source>
        <dbReference type="Proteomes" id="UP000386281"/>
    </source>
</evidence>
<keyword evidence="6 10" id="KW-0812">Transmembrane</keyword>
<gene>
    <name evidence="12" type="primary">xylE</name>
    <name evidence="12" type="ORF">NCTC12391_01568</name>
</gene>
<feature type="transmembrane region" description="Helical" evidence="10">
    <location>
        <begin position="380"/>
        <end position="405"/>
    </location>
</feature>